<feature type="compositionally biased region" description="Basic and acidic residues" evidence="1">
    <location>
        <begin position="176"/>
        <end position="190"/>
    </location>
</feature>
<protein>
    <submittedName>
        <fullName evidence="2">Uncharacterized protein</fullName>
    </submittedName>
</protein>
<evidence type="ECO:0000313" key="2">
    <source>
        <dbReference type="EMBL" id="CAK4034577.1"/>
    </source>
</evidence>
<dbReference type="Proteomes" id="UP001296104">
    <property type="component" value="Unassembled WGS sequence"/>
</dbReference>
<comment type="caution">
    <text evidence="2">The sequence shown here is derived from an EMBL/GenBank/DDBJ whole genome shotgun (WGS) entry which is preliminary data.</text>
</comment>
<feature type="compositionally biased region" description="Acidic residues" evidence="1">
    <location>
        <begin position="160"/>
        <end position="175"/>
    </location>
</feature>
<feature type="region of interest" description="Disordered" evidence="1">
    <location>
        <begin position="143"/>
        <end position="215"/>
    </location>
</feature>
<name>A0AAI8Z8Y8_9PEZI</name>
<evidence type="ECO:0000313" key="3">
    <source>
        <dbReference type="Proteomes" id="UP001296104"/>
    </source>
</evidence>
<accession>A0AAI8Z8Y8</accession>
<sequence length="594" mass="65468">MAIWSEDERTAIFLMATEYDLSWEQIHDIFGRMFTLGANRRYAVAVIRDEYTQRFAKGRSKMWQVIDTRGAPLSPAQQQRVVRVRQAIITVAALTGGQNFLTGRPNQAIPLLPRQPAANAGNAPAFSSNITSINASHFSRAATAGGAENPTTGTGREAENGEAEDVAEEDIDEDTVLPRRELSAGGEDRPLNIVRPSTGGKRVLGSQQTQRAPQPMVEVMEKDECQPLRMIHRSEVTEGPQGGVWDINGSVGAVDQDSAMYAFGGAARRIRSTTDQTFHVMICPGSFCSFCCSDISDQGADRVKRARQSENNPSLADKEDSEYRGKPFVHLLRDTKQQDDFHVFFPRGAWKAPTHETDEMEIVFDDHQLTVHGRSGQVGFREASVCETYRCGLCIDWSLQNSPSLVMIHSWEVDTGAINPVWRQDTSVGIVGEKTRLKQYGGGVIRLVVQYGENKLTADMMLCHEAVCSYCKSAPHGDATSDTVRRAALDAANNSNIDIGASPYRLAGENHGRPFVHAARDTQLTFLGREFSPKAPHNTNVPGIKPAQVLFDDTQLGSKNGRKDSRGLREAVICDFDQCKACQEWFAAHPGERP</sequence>
<evidence type="ECO:0000256" key="1">
    <source>
        <dbReference type="SAM" id="MobiDB-lite"/>
    </source>
</evidence>
<dbReference type="EMBL" id="CAVMBE010000124">
    <property type="protein sequence ID" value="CAK4034577.1"/>
    <property type="molecule type" value="Genomic_DNA"/>
</dbReference>
<proteinExistence type="predicted"/>
<reference evidence="2" key="1">
    <citation type="submission" date="2023-11" db="EMBL/GenBank/DDBJ databases">
        <authorList>
            <person name="Alioto T."/>
            <person name="Alioto T."/>
            <person name="Gomez Garrido J."/>
        </authorList>
    </citation>
    <scope>NUCLEOTIDE SEQUENCE</scope>
</reference>
<gene>
    <name evidence="2" type="ORF">LECACI_7A009735</name>
</gene>
<keyword evidence="3" id="KW-1185">Reference proteome</keyword>
<dbReference type="AlphaFoldDB" id="A0AAI8Z8Y8"/>
<organism evidence="2 3">
    <name type="scientific">Lecanosticta acicola</name>
    <dbReference type="NCBI Taxonomy" id="111012"/>
    <lineage>
        <taxon>Eukaryota</taxon>
        <taxon>Fungi</taxon>
        <taxon>Dikarya</taxon>
        <taxon>Ascomycota</taxon>
        <taxon>Pezizomycotina</taxon>
        <taxon>Dothideomycetes</taxon>
        <taxon>Dothideomycetidae</taxon>
        <taxon>Mycosphaerellales</taxon>
        <taxon>Mycosphaerellaceae</taxon>
        <taxon>Lecanosticta</taxon>
    </lineage>
</organism>